<evidence type="ECO:0000256" key="1">
    <source>
        <dbReference type="SAM" id="MobiDB-lite"/>
    </source>
</evidence>
<name>A0ABQ9W7R7_SAGOE</name>
<comment type="caution">
    <text evidence="2">The sequence shown here is derived from an EMBL/GenBank/DDBJ whole genome shotgun (WGS) entry which is preliminary data.</text>
</comment>
<dbReference type="Proteomes" id="UP001266305">
    <property type="component" value="Unassembled WGS sequence"/>
</dbReference>
<evidence type="ECO:0000313" key="3">
    <source>
        <dbReference type="Proteomes" id="UP001266305"/>
    </source>
</evidence>
<accession>A0ABQ9W7R7</accession>
<feature type="region of interest" description="Disordered" evidence="1">
    <location>
        <begin position="1"/>
        <end position="25"/>
    </location>
</feature>
<evidence type="ECO:0000313" key="2">
    <source>
        <dbReference type="EMBL" id="KAK2117465.1"/>
    </source>
</evidence>
<feature type="non-terminal residue" evidence="2">
    <location>
        <position position="137"/>
    </location>
</feature>
<gene>
    <name evidence="2" type="ORF">P7K49_004351</name>
</gene>
<protein>
    <submittedName>
        <fullName evidence="2">Uncharacterized protein</fullName>
    </submittedName>
</protein>
<organism evidence="2 3">
    <name type="scientific">Saguinus oedipus</name>
    <name type="common">Cotton-top tamarin</name>
    <name type="synonym">Oedipomidas oedipus</name>
    <dbReference type="NCBI Taxonomy" id="9490"/>
    <lineage>
        <taxon>Eukaryota</taxon>
        <taxon>Metazoa</taxon>
        <taxon>Chordata</taxon>
        <taxon>Craniata</taxon>
        <taxon>Vertebrata</taxon>
        <taxon>Euteleostomi</taxon>
        <taxon>Mammalia</taxon>
        <taxon>Eutheria</taxon>
        <taxon>Euarchontoglires</taxon>
        <taxon>Primates</taxon>
        <taxon>Haplorrhini</taxon>
        <taxon>Platyrrhini</taxon>
        <taxon>Cebidae</taxon>
        <taxon>Callitrichinae</taxon>
        <taxon>Saguinus</taxon>
    </lineage>
</organism>
<keyword evidence="3" id="KW-1185">Reference proteome</keyword>
<dbReference type="EMBL" id="JASSZA010000002">
    <property type="protein sequence ID" value="KAK2117465.1"/>
    <property type="molecule type" value="Genomic_DNA"/>
</dbReference>
<sequence>MGPQAGAGGFTDEAKERAHKSTATSGVAVIRGLPKQLPQAELPVLLLDELKFEISGGERRRVAASCPPHRLSHLGPAMLPCPPSFLLMAESFELLGGFHLVLAEELSSFRKTQAGLQSSETGHQPCSFGPPCACFGQ</sequence>
<proteinExistence type="predicted"/>
<reference evidence="2 3" key="1">
    <citation type="submission" date="2023-05" db="EMBL/GenBank/DDBJ databases">
        <title>B98-5 Cell Line De Novo Hybrid Assembly: An Optical Mapping Approach.</title>
        <authorList>
            <person name="Kananen K."/>
            <person name="Auerbach J.A."/>
            <person name="Kautto E."/>
            <person name="Blachly J.S."/>
        </authorList>
    </citation>
    <scope>NUCLEOTIDE SEQUENCE [LARGE SCALE GENOMIC DNA]</scope>
    <source>
        <strain evidence="2">B95-8</strain>
        <tissue evidence="2">Cell line</tissue>
    </source>
</reference>